<dbReference type="EMBL" id="JACXSI010000034">
    <property type="protein sequence ID" value="MBD3109418.1"/>
    <property type="molecule type" value="Genomic_DNA"/>
</dbReference>
<dbReference type="Pfam" id="PF20250">
    <property type="entry name" value="FapA_N"/>
    <property type="match status" value="1"/>
</dbReference>
<protein>
    <submittedName>
        <fullName evidence="3">DUF342 domain-containing protein</fullName>
    </submittedName>
</protein>
<dbReference type="PANTHER" id="PTHR38032">
    <property type="entry name" value="POLYMERASE-RELATED"/>
    <property type="match status" value="1"/>
</dbReference>
<gene>
    <name evidence="3" type="ORF">IEO70_13805</name>
</gene>
<dbReference type="Pfam" id="PF03961">
    <property type="entry name" value="FapA"/>
    <property type="match status" value="1"/>
</dbReference>
<keyword evidence="1" id="KW-0175">Coiled coil</keyword>
<organism evidence="3 4">
    <name type="scientific">Peribacillus faecalis</name>
    <dbReference type="NCBI Taxonomy" id="2772559"/>
    <lineage>
        <taxon>Bacteria</taxon>
        <taxon>Bacillati</taxon>
        <taxon>Bacillota</taxon>
        <taxon>Bacilli</taxon>
        <taxon>Bacillales</taxon>
        <taxon>Bacillaceae</taxon>
        <taxon>Peribacillus</taxon>
    </lineage>
</organism>
<feature type="domain" description="Flagellar Assembly Protein A N-terminal region" evidence="2">
    <location>
        <begin position="6"/>
        <end position="172"/>
    </location>
</feature>
<dbReference type="InterPro" id="IPR046866">
    <property type="entry name" value="FapA_N"/>
</dbReference>
<dbReference type="InterPro" id="IPR046865">
    <property type="entry name" value="FapA_b_solenoid"/>
</dbReference>
<evidence type="ECO:0000313" key="3">
    <source>
        <dbReference type="EMBL" id="MBD3109418.1"/>
    </source>
</evidence>
<dbReference type="AlphaFoldDB" id="A0A927HDG9"/>
<sequence length="455" mass="49775">MSSLFDISVSSDRITAMVVLKKDAPEESVITAEQIKEELQNKKITFGIKEDVLHSLADANEKTEFPLLIAEGKAACIGEDGYIVNKMIVEKAKQDHGQKTLNFRDVIKIPSVSNGQLIAEVVQPSMGVPGIDVYGNTIPAIKGKPVKMKAGKNVMIHDDKFYATLDGQLSVTTDSIHVYPIFEVNGDLDLNTGNIDFIGNVVIRGNIPSEYTVKAGGDIHVYGLVEAAHLVAGGSIHISGGIAGGMRGSVDAAIDIHANYLNLAVCSAGQNIFVDRSILHSKVKSGGNIIVRSGHIIGGEINAAKSVEAVDFGNHHYMHTVIKIDANQMLIEKELHLKNELRANKDSLMKLYMLSQRLNQRLEMARTLSDEENRLLKKQELTVKTLNKRNAEIEEEISSIKEELITMAKESFVLAKGEVFPNTQIYFGAYSKNIKTVTAKVKMTIRNGDISTLPL</sequence>
<name>A0A927HDG9_9BACI</name>
<dbReference type="RefSeq" id="WP_190998951.1">
    <property type="nucleotide sequence ID" value="NZ_JACXSI010000034.1"/>
</dbReference>
<reference evidence="3" key="1">
    <citation type="submission" date="2020-09" db="EMBL/GenBank/DDBJ databases">
        <title>Bacillus faecalis sp. nov., a moderately halophilic bacterium isolated from cow faeces.</title>
        <authorList>
            <person name="Jiang L."/>
            <person name="Lee J."/>
        </authorList>
    </citation>
    <scope>NUCLEOTIDE SEQUENCE</scope>
    <source>
        <strain evidence="3">AGMB 02131</strain>
    </source>
</reference>
<evidence type="ECO:0000259" key="2">
    <source>
        <dbReference type="Pfam" id="PF20250"/>
    </source>
</evidence>
<evidence type="ECO:0000256" key="1">
    <source>
        <dbReference type="SAM" id="Coils"/>
    </source>
</evidence>
<accession>A0A927HDG9</accession>
<evidence type="ECO:0000313" key="4">
    <source>
        <dbReference type="Proteomes" id="UP000602076"/>
    </source>
</evidence>
<comment type="caution">
    <text evidence="3">The sequence shown here is derived from an EMBL/GenBank/DDBJ whole genome shotgun (WGS) entry which is preliminary data.</text>
</comment>
<dbReference type="Proteomes" id="UP000602076">
    <property type="component" value="Unassembled WGS sequence"/>
</dbReference>
<dbReference type="InterPro" id="IPR005646">
    <property type="entry name" value="FapA"/>
</dbReference>
<keyword evidence="4" id="KW-1185">Reference proteome</keyword>
<proteinExistence type="predicted"/>
<dbReference type="PANTHER" id="PTHR38032:SF1">
    <property type="entry name" value="RNA-BINDING PROTEIN KHPB N-TERMINAL DOMAIN-CONTAINING PROTEIN"/>
    <property type="match status" value="1"/>
</dbReference>
<feature type="coiled-coil region" evidence="1">
    <location>
        <begin position="376"/>
        <end position="410"/>
    </location>
</feature>